<comment type="caution">
    <text evidence="2">The sequence shown here is derived from an EMBL/GenBank/DDBJ whole genome shotgun (WGS) entry which is preliminary data.</text>
</comment>
<feature type="compositionally biased region" description="Low complexity" evidence="1">
    <location>
        <begin position="56"/>
        <end position="88"/>
    </location>
</feature>
<protein>
    <submittedName>
        <fullName evidence="2">Uncharacterized protein</fullName>
    </submittedName>
</protein>
<dbReference type="RefSeq" id="WP_085304505.1">
    <property type="nucleotide sequence ID" value="NZ_AP022594.1"/>
</dbReference>
<evidence type="ECO:0000256" key="1">
    <source>
        <dbReference type="SAM" id="MobiDB-lite"/>
    </source>
</evidence>
<evidence type="ECO:0000313" key="3">
    <source>
        <dbReference type="Proteomes" id="UP000193577"/>
    </source>
</evidence>
<evidence type="ECO:0000313" key="2">
    <source>
        <dbReference type="EMBL" id="OSC32795.1"/>
    </source>
</evidence>
<proteinExistence type="predicted"/>
<dbReference type="AlphaFoldDB" id="A0A7I7SBY6"/>
<organism evidence="2 3">
    <name type="scientific">Mycolicibacillus koreensis</name>
    <dbReference type="NCBI Taxonomy" id="1069220"/>
    <lineage>
        <taxon>Bacteria</taxon>
        <taxon>Bacillati</taxon>
        <taxon>Actinomycetota</taxon>
        <taxon>Actinomycetes</taxon>
        <taxon>Mycobacteriales</taxon>
        <taxon>Mycobacteriaceae</taxon>
        <taxon>Mycolicibacillus</taxon>
    </lineage>
</organism>
<name>A0A7I7SBY6_9MYCO</name>
<dbReference type="Proteomes" id="UP000193577">
    <property type="component" value="Unassembled WGS sequence"/>
</dbReference>
<gene>
    <name evidence="2" type="ORF">B8W67_13660</name>
</gene>
<accession>A0A7I7SBY6</accession>
<reference evidence="2 3" key="1">
    <citation type="submission" date="2017-04" db="EMBL/GenBank/DDBJ databases">
        <title>The new phylogeny of genus Mycobacterium.</title>
        <authorList>
            <person name="Tortoli E."/>
            <person name="Trovato A."/>
            <person name="Cirillo D.M."/>
        </authorList>
    </citation>
    <scope>NUCLEOTIDE SEQUENCE [LARGE SCALE GENOMIC DNA]</scope>
    <source>
        <strain evidence="2 3">KCTC 19819</strain>
    </source>
</reference>
<keyword evidence="3" id="KW-1185">Reference proteome</keyword>
<dbReference type="EMBL" id="NCXO01000032">
    <property type="protein sequence ID" value="OSC32795.1"/>
    <property type="molecule type" value="Genomic_DNA"/>
</dbReference>
<feature type="region of interest" description="Disordered" evidence="1">
    <location>
        <begin position="55"/>
        <end position="89"/>
    </location>
</feature>
<sequence>MVSSTNRTDRLAKALKDARPDFTLHNARGFARAVIDAPHQVFAAKPLSYLPAPADGVSTSGAGPAPAAVPVTSSGSAASSSSGASTAADAQPGYLVRDADGKWLGMVLAGELVVRYGTGSVAALSDVAAEEGSGGVTFVNPLGSGPAPPTASCS</sequence>